<evidence type="ECO:0000313" key="9">
    <source>
        <dbReference type="EMBL" id="VAX36429.1"/>
    </source>
</evidence>
<gene>
    <name evidence="9" type="ORF">MNBD_PLANCTO02-473</name>
</gene>
<accession>A0A3B1D2R1</accession>
<dbReference type="CDD" id="cd02165">
    <property type="entry name" value="NMNAT"/>
    <property type="match status" value="1"/>
</dbReference>
<evidence type="ECO:0000256" key="6">
    <source>
        <dbReference type="ARBA" id="ARBA00022840"/>
    </source>
</evidence>
<dbReference type="NCBIfam" id="NF000840">
    <property type="entry name" value="PRK00071.1-3"/>
    <property type="match status" value="1"/>
</dbReference>
<evidence type="ECO:0000256" key="2">
    <source>
        <dbReference type="ARBA" id="ARBA00022642"/>
    </source>
</evidence>
<dbReference type="AlphaFoldDB" id="A0A3B1D2R1"/>
<dbReference type="UniPathway" id="UPA00253"/>
<dbReference type="PANTHER" id="PTHR39321:SF3">
    <property type="entry name" value="PHOSPHOPANTETHEINE ADENYLYLTRANSFERASE"/>
    <property type="match status" value="1"/>
</dbReference>
<dbReference type="SUPFAM" id="SSF52374">
    <property type="entry name" value="Nucleotidylyl transferase"/>
    <property type="match status" value="1"/>
</dbReference>
<name>A0A3B1D2R1_9ZZZZ</name>
<keyword evidence="2" id="KW-0662">Pyridine nucleotide biosynthesis</keyword>
<comment type="pathway">
    <text evidence="1">Cofactor biosynthesis; NAD(+) biosynthesis.</text>
</comment>
<evidence type="ECO:0000256" key="4">
    <source>
        <dbReference type="ARBA" id="ARBA00022695"/>
    </source>
</evidence>
<protein>
    <submittedName>
        <fullName evidence="9">Nicotinate-nucleotide adenylyltransferase</fullName>
        <ecNumber evidence="9">2.7.7.18</ecNumber>
    </submittedName>
</protein>
<dbReference type="Gene3D" id="3.40.50.620">
    <property type="entry name" value="HUPs"/>
    <property type="match status" value="1"/>
</dbReference>
<dbReference type="GO" id="GO:0009435">
    <property type="term" value="P:NAD+ biosynthetic process"/>
    <property type="evidence" value="ECO:0007669"/>
    <property type="project" value="UniProtKB-UniPathway"/>
</dbReference>
<proteinExistence type="inferred from homology"/>
<evidence type="ECO:0000256" key="5">
    <source>
        <dbReference type="ARBA" id="ARBA00022741"/>
    </source>
</evidence>
<dbReference type="InterPro" id="IPR005248">
    <property type="entry name" value="NadD/NMNAT"/>
</dbReference>
<evidence type="ECO:0000256" key="1">
    <source>
        <dbReference type="ARBA" id="ARBA00004790"/>
    </source>
</evidence>
<feature type="domain" description="Cytidyltransferase-like" evidence="8">
    <location>
        <begin position="5"/>
        <end position="173"/>
    </location>
</feature>
<keyword evidence="5" id="KW-0547">Nucleotide-binding</keyword>
<keyword evidence="4 9" id="KW-0548">Nucleotidyltransferase</keyword>
<evidence type="ECO:0000256" key="3">
    <source>
        <dbReference type="ARBA" id="ARBA00022679"/>
    </source>
</evidence>
<evidence type="ECO:0000259" key="8">
    <source>
        <dbReference type="Pfam" id="PF01467"/>
    </source>
</evidence>
<organism evidence="9">
    <name type="scientific">hydrothermal vent metagenome</name>
    <dbReference type="NCBI Taxonomy" id="652676"/>
    <lineage>
        <taxon>unclassified sequences</taxon>
        <taxon>metagenomes</taxon>
        <taxon>ecological metagenomes</taxon>
    </lineage>
</organism>
<reference evidence="9" key="1">
    <citation type="submission" date="2018-06" db="EMBL/GenBank/DDBJ databases">
        <authorList>
            <person name="Zhirakovskaya E."/>
        </authorList>
    </citation>
    <scope>NUCLEOTIDE SEQUENCE</scope>
</reference>
<keyword evidence="3 9" id="KW-0808">Transferase</keyword>
<keyword evidence="6" id="KW-0067">ATP-binding</keyword>
<dbReference type="Pfam" id="PF01467">
    <property type="entry name" value="CTP_transf_like"/>
    <property type="match status" value="1"/>
</dbReference>
<dbReference type="GO" id="GO:0005524">
    <property type="term" value="F:ATP binding"/>
    <property type="evidence" value="ECO:0007669"/>
    <property type="project" value="UniProtKB-KW"/>
</dbReference>
<dbReference type="PANTHER" id="PTHR39321">
    <property type="entry name" value="NICOTINATE-NUCLEOTIDE ADENYLYLTRANSFERASE-RELATED"/>
    <property type="match status" value="1"/>
</dbReference>
<keyword evidence="7" id="KW-0520">NAD</keyword>
<dbReference type="GO" id="GO:0004515">
    <property type="term" value="F:nicotinate-nucleotide adenylyltransferase activity"/>
    <property type="evidence" value="ECO:0007669"/>
    <property type="project" value="UniProtKB-EC"/>
</dbReference>
<dbReference type="HAMAP" id="MF_00244">
    <property type="entry name" value="NaMN_adenylyltr"/>
    <property type="match status" value="1"/>
</dbReference>
<dbReference type="EMBL" id="UOGL01000055">
    <property type="protein sequence ID" value="VAX36429.1"/>
    <property type="molecule type" value="Genomic_DNA"/>
</dbReference>
<evidence type="ECO:0000256" key="7">
    <source>
        <dbReference type="ARBA" id="ARBA00023027"/>
    </source>
</evidence>
<dbReference type="EC" id="2.7.7.18" evidence="9"/>
<dbReference type="NCBIfam" id="TIGR00482">
    <property type="entry name" value="nicotinate (nicotinamide) nucleotide adenylyltransferase"/>
    <property type="match status" value="1"/>
</dbReference>
<dbReference type="NCBIfam" id="TIGR00125">
    <property type="entry name" value="cyt_tran_rel"/>
    <property type="match status" value="1"/>
</dbReference>
<dbReference type="InterPro" id="IPR014729">
    <property type="entry name" value="Rossmann-like_a/b/a_fold"/>
</dbReference>
<dbReference type="InterPro" id="IPR004821">
    <property type="entry name" value="Cyt_trans-like"/>
</dbReference>
<sequence length="199" mass="22455">MRLGLFGGTFDPVHYGHLLLAEQCKEQCKLNEIQFIPSGDPPHKEKRIMTEGKKRVEMLEFATACAPYFHVNKMELEREGTTYTVDTLRAVQEEQPDAELYFLMGADSLDDLSTWKNPEEIAQLATIVAVNRGAEPLPTLTGIADALGEEVAASIQFVTIPSVNFSSSDIRQRIAEDRSIRYMVPRAVEAYIWEQRLYG</sequence>